<dbReference type="Proteomes" id="UP000786811">
    <property type="component" value="Unassembled WGS sequence"/>
</dbReference>
<accession>A0A8J2EGW6</accession>
<proteinExistence type="predicted"/>
<evidence type="ECO:0000313" key="1">
    <source>
        <dbReference type="EMBL" id="CAG5075244.1"/>
    </source>
</evidence>
<organism evidence="1 2">
    <name type="scientific">Cotesia congregata</name>
    <name type="common">Parasitoid wasp</name>
    <name type="synonym">Apanteles congregatus</name>
    <dbReference type="NCBI Taxonomy" id="51543"/>
    <lineage>
        <taxon>Eukaryota</taxon>
        <taxon>Metazoa</taxon>
        <taxon>Ecdysozoa</taxon>
        <taxon>Arthropoda</taxon>
        <taxon>Hexapoda</taxon>
        <taxon>Insecta</taxon>
        <taxon>Pterygota</taxon>
        <taxon>Neoptera</taxon>
        <taxon>Endopterygota</taxon>
        <taxon>Hymenoptera</taxon>
        <taxon>Apocrita</taxon>
        <taxon>Ichneumonoidea</taxon>
        <taxon>Braconidae</taxon>
        <taxon>Microgastrinae</taxon>
        <taxon>Cotesia</taxon>
    </lineage>
</organism>
<dbReference type="EMBL" id="CAJNRD030001116">
    <property type="protein sequence ID" value="CAG5075244.1"/>
    <property type="molecule type" value="Genomic_DNA"/>
</dbReference>
<reference evidence="1" key="1">
    <citation type="submission" date="2021-04" db="EMBL/GenBank/DDBJ databases">
        <authorList>
            <person name="Chebbi M.A.C M."/>
        </authorList>
    </citation>
    <scope>NUCLEOTIDE SEQUENCE</scope>
</reference>
<gene>
    <name evidence="1" type="ORF">HICCMSTLAB_LOCUS1398</name>
</gene>
<name>A0A8J2EGW6_COTCN</name>
<protein>
    <submittedName>
        <fullName evidence="1">Uncharacterized protein</fullName>
    </submittedName>
</protein>
<comment type="caution">
    <text evidence="1">The sequence shown here is derived from an EMBL/GenBank/DDBJ whole genome shotgun (WGS) entry which is preliminary data.</text>
</comment>
<sequence>MAEQPRQKKVKYETSFNERWKKNHLYADWMRKIDEKTVKCVYCSSQFTIKWDGETALTKHMNSTMHKKNTSE</sequence>
<keyword evidence="2" id="KW-1185">Reference proteome</keyword>
<dbReference type="AlphaFoldDB" id="A0A8J2EGW6"/>
<evidence type="ECO:0000313" key="2">
    <source>
        <dbReference type="Proteomes" id="UP000786811"/>
    </source>
</evidence>